<reference evidence="3" key="1">
    <citation type="submission" date="2014-11" db="EMBL/GenBank/DDBJ databases">
        <authorList>
            <person name="Otto D Thomas"/>
            <person name="Naeem Raeece"/>
        </authorList>
    </citation>
    <scope>NUCLEOTIDE SEQUENCE</scope>
</reference>
<feature type="region of interest" description="Disordered" evidence="1">
    <location>
        <begin position="447"/>
        <end position="466"/>
    </location>
</feature>
<name>A0A0G4HHZ7_9ALVE</name>
<keyword evidence="2" id="KW-0732">Signal</keyword>
<gene>
    <name evidence="3" type="ORF">Cvel_6879</name>
</gene>
<sequence>MMLFELLIVSAVCCRLAGSFSLSLFPGASPSIPQSPQVSVVREVGATVSNTASQVTSPSASSLTLSPSFTLRLALEKLGDQFDRTQKDEMAAQGKEGVVQDQFDRVASERAGGGPKRSCLYGSKWNSQEWLICSPPFGVVTQKSGETRLLDCDSREFCVTPEKSNPQQYAPPWVFSDTQKSFVKMEDVYWDMLRNLDYMQSQYTASKMLYPSRDQRTYLGKVFDPKYKDGTRVINALNTPQGQWAPIYPDPLPFPEEFKRRDVPLSDIEYYRVRRRMETGKYLMANNFPEYAYRFGGARRPDNKLPFPIRVVERRDDLHYVRIQWPARSVWIFDITSPFRTDVDDVEILMKPETQKVYVRAVSTGRYLNPLLRKPWGEFNPFTDRVTRLMEALGFQLDYQEAYLQAMGVSESRVLKQLESKPEYQQLDETAKKAYLEDAKRNLFENLQGMQGATQMKGPSQPDTGS</sequence>
<feature type="chain" id="PRO_5005191424" evidence="2">
    <location>
        <begin position="20"/>
        <end position="466"/>
    </location>
</feature>
<feature type="compositionally biased region" description="Polar residues" evidence="1">
    <location>
        <begin position="448"/>
        <end position="466"/>
    </location>
</feature>
<evidence type="ECO:0000256" key="1">
    <source>
        <dbReference type="SAM" id="MobiDB-lite"/>
    </source>
</evidence>
<dbReference type="EMBL" id="CDMZ01002724">
    <property type="protein sequence ID" value="CEM43600.1"/>
    <property type="molecule type" value="Genomic_DNA"/>
</dbReference>
<evidence type="ECO:0000256" key="2">
    <source>
        <dbReference type="SAM" id="SignalP"/>
    </source>
</evidence>
<organism evidence="3">
    <name type="scientific">Chromera velia CCMP2878</name>
    <dbReference type="NCBI Taxonomy" id="1169474"/>
    <lineage>
        <taxon>Eukaryota</taxon>
        <taxon>Sar</taxon>
        <taxon>Alveolata</taxon>
        <taxon>Colpodellida</taxon>
        <taxon>Chromeraceae</taxon>
        <taxon>Chromera</taxon>
    </lineage>
</organism>
<proteinExistence type="predicted"/>
<dbReference type="AlphaFoldDB" id="A0A0G4HHZ7"/>
<protein>
    <submittedName>
        <fullName evidence="3">Uncharacterized protein</fullName>
    </submittedName>
</protein>
<dbReference type="VEuPathDB" id="CryptoDB:Cvel_6879"/>
<feature type="signal peptide" evidence="2">
    <location>
        <begin position="1"/>
        <end position="19"/>
    </location>
</feature>
<evidence type="ECO:0000313" key="3">
    <source>
        <dbReference type="EMBL" id="CEM43600.1"/>
    </source>
</evidence>
<accession>A0A0G4HHZ7</accession>